<dbReference type="PANTHER" id="PTHR30126:SF39">
    <property type="entry name" value="HTH-TYPE TRANSCRIPTIONAL REGULATOR CYSL"/>
    <property type="match status" value="1"/>
</dbReference>
<evidence type="ECO:0000256" key="4">
    <source>
        <dbReference type="ARBA" id="ARBA00023163"/>
    </source>
</evidence>
<evidence type="ECO:0000256" key="5">
    <source>
        <dbReference type="SAM" id="MobiDB-lite"/>
    </source>
</evidence>
<sequence>MPALRLLVALTDAGSLGVAARRVDVAQPNASRSITMLERRTGLKLLDRTPQGSTLTQEGRLLAEWARDVVESVDRLASGTLALSGTGKGRLSMGASHTVAEHLAPLWISQLNHTHPQIRVVLEMQNSERVIAGVTAGDYEIGFVESPSVPAHLHQAVITEDPLELVVAPDHPWAERGEWARPGDRAQRSEQGGSQLSRGVALTELAQTPLVIREPGSGTRALVDRVLAPFDPVRPITELNSTAAIIRAVRAGAGPAILSRLAVTEELAEGQLVRVPVRDGRLTRELRAVWTGPSRLVGAAARMLETAVSPLRGPRTGLGRQ</sequence>
<evidence type="ECO:0000256" key="3">
    <source>
        <dbReference type="ARBA" id="ARBA00023125"/>
    </source>
</evidence>
<dbReference type="EMBL" id="DXGD01000288">
    <property type="protein sequence ID" value="HIX00028.1"/>
    <property type="molecule type" value="Genomic_DNA"/>
</dbReference>
<dbReference type="Pfam" id="PF00126">
    <property type="entry name" value="HTH_1"/>
    <property type="match status" value="1"/>
</dbReference>
<accession>A0A9D1UTC6</accession>
<evidence type="ECO:0000256" key="2">
    <source>
        <dbReference type="ARBA" id="ARBA00023015"/>
    </source>
</evidence>
<dbReference type="GO" id="GO:0003700">
    <property type="term" value="F:DNA-binding transcription factor activity"/>
    <property type="evidence" value="ECO:0007669"/>
    <property type="project" value="InterPro"/>
</dbReference>
<evidence type="ECO:0000313" key="8">
    <source>
        <dbReference type="Proteomes" id="UP000824151"/>
    </source>
</evidence>
<evidence type="ECO:0000313" key="7">
    <source>
        <dbReference type="EMBL" id="HIX00028.1"/>
    </source>
</evidence>
<dbReference type="Gene3D" id="3.40.190.10">
    <property type="entry name" value="Periplasmic binding protein-like II"/>
    <property type="match status" value="2"/>
</dbReference>
<dbReference type="SUPFAM" id="SSF46785">
    <property type="entry name" value="Winged helix' DNA-binding domain"/>
    <property type="match status" value="1"/>
</dbReference>
<feature type="domain" description="HTH lysR-type" evidence="6">
    <location>
        <begin position="1"/>
        <end position="56"/>
    </location>
</feature>
<feature type="region of interest" description="Disordered" evidence="5">
    <location>
        <begin position="176"/>
        <end position="196"/>
    </location>
</feature>
<dbReference type="InterPro" id="IPR000847">
    <property type="entry name" value="LysR_HTH_N"/>
</dbReference>
<comment type="caution">
    <text evidence="7">The sequence shown here is derived from an EMBL/GenBank/DDBJ whole genome shotgun (WGS) entry which is preliminary data.</text>
</comment>
<keyword evidence="3" id="KW-0238">DNA-binding</keyword>
<proteinExistence type="inferred from homology"/>
<comment type="similarity">
    <text evidence="1">Belongs to the LysR transcriptional regulatory family.</text>
</comment>
<dbReference type="InterPro" id="IPR036390">
    <property type="entry name" value="WH_DNA-bd_sf"/>
</dbReference>
<dbReference type="AlphaFoldDB" id="A0A9D1UTC6"/>
<gene>
    <name evidence="7" type="ORF">H9871_07765</name>
</gene>
<dbReference type="SUPFAM" id="SSF53850">
    <property type="entry name" value="Periplasmic binding protein-like II"/>
    <property type="match status" value="1"/>
</dbReference>
<reference evidence="7" key="2">
    <citation type="submission" date="2021-04" db="EMBL/GenBank/DDBJ databases">
        <authorList>
            <person name="Gilroy R."/>
        </authorList>
    </citation>
    <scope>NUCLEOTIDE SEQUENCE</scope>
    <source>
        <strain evidence="7">ChiHejej3B27-3195</strain>
    </source>
</reference>
<keyword evidence="4" id="KW-0804">Transcription</keyword>
<dbReference type="Proteomes" id="UP000824151">
    <property type="component" value="Unassembled WGS sequence"/>
</dbReference>
<dbReference type="GO" id="GO:0000976">
    <property type="term" value="F:transcription cis-regulatory region binding"/>
    <property type="evidence" value="ECO:0007669"/>
    <property type="project" value="TreeGrafter"/>
</dbReference>
<evidence type="ECO:0000259" key="6">
    <source>
        <dbReference type="PROSITE" id="PS50931"/>
    </source>
</evidence>
<dbReference type="PROSITE" id="PS50931">
    <property type="entry name" value="HTH_LYSR"/>
    <property type="match status" value="1"/>
</dbReference>
<name>A0A9D1UTC6_9MICC</name>
<dbReference type="PANTHER" id="PTHR30126">
    <property type="entry name" value="HTH-TYPE TRANSCRIPTIONAL REGULATOR"/>
    <property type="match status" value="1"/>
</dbReference>
<keyword evidence="2" id="KW-0805">Transcription regulation</keyword>
<dbReference type="InterPro" id="IPR005119">
    <property type="entry name" value="LysR_subst-bd"/>
</dbReference>
<dbReference type="Pfam" id="PF03466">
    <property type="entry name" value="LysR_substrate"/>
    <property type="match status" value="2"/>
</dbReference>
<organism evidence="7 8">
    <name type="scientific">Candidatus Nesterenkonia stercoripullorum</name>
    <dbReference type="NCBI Taxonomy" id="2838701"/>
    <lineage>
        <taxon>Bacteria</taxon>
        <taxon>Bacillati</taxon>
        <taxon>Actinomycetota</taxon>
        <taxon>Actinomycetes</taxon>
        <taxon>Micrococcales</taxon>
        <taxon>Micrococcaceae</taxon>
        <taxon>Nesterenkonia</taxon>
    </lineage>
</organism>
<feature type="compositionally biased region" description="Basic and acidic residues" evidence="5">
    <location>
        <begin position="176"/>
        <end position="188"/>
    </location>
</feature>
<protein>
    <submittedName>
        <fullName evidence="7">LysR family transcriptional regulator</fullName>
    </submittedName>
</protein>
<evidence type="ECO:0000256" key="1">
    <source>
        <dbReference type="ARBA" id="ARBA00009437"/>
    </source>
</evidence>
<reference evidence="7" key="1">
    <citation type="journal article" date="2021" name="PeerJ">
        <title>Extensive microbial diversity within the chicken gut microbiome revealed by metagenomics and culture.</title>
        <authorList>
            <person name="Gilroy R."/>
            <person name="Ravi A."/>
            <person name="Getino M."/>
            <person name="Pursley I."/>
            <person name="Horton D.L."/>
            <person name="Alikhan N.F."/>
            <person name="Baker D."/>
            <person name="Gharbi K."/>
            <person name="Hall N."/>
            <person name="Watson M."/>
            <person name="Adriaenssens E.M."/>
            <person name="Foster-Nyarko E."/>
            <person name="Jarju S."/>
            <person name="Secka A."/>
            <person name="Antonio M."/>
            <person name="Oren A."/>
            <person name="Chaudhuri R.R."/>
            <person name="La Ragione R."/>
            <person name="Hildebrand F."/>
            <person name="Pallen M.J."/>
        </authorList>
    </citation>
    <scope>NUCLEOTIDE SEQUENCE</scope>
    <source>
        <strain evidence="7">ChiHejej3B27-3195</strain>
    </source>
</reference>
<dbReference type="InterPro" id="IPR036388">
    <property type="entry name" value="WH-like_DNA-bd_sf"/>
</dbReference>
<dbReference type="Gene3D" id="1.10.10.10">
    <property type="entry name" value="Winged helix-like DNA-binding domain superfamily/Winged helix DNA-binding domain"/>
    <property type="match status" value="1"/>
</dbReference>